<dbReference type="EMBL" id="ASHM01071500">
    <property type="protein sequence ID" value="PNX55426.1"/>
    <property type="molecule type" value="Genomic_DNA"/>
</dbReference>
<comment type="caution">
    <text evidence="1">The sequence shown here is derived from an EMBL/GenBank/DDBJ whole genome shotgun (WGS) entry which is preliminary data.</text>
</comment>
<proteinExistence type="predicted"/>
<gene>
    <name evidence="1" type="ORF">L195_g049055</name>
</gene>
<accession>A0A2K3JN08</accession>
<protein>
    <submittedName>
        <fullName evidence="1">Uncharacterized protein</fullName>
    </submittedName>
</protein>
<sequence>DTFLAALISDHLTLYSPPHNLSIRASGRRNVTTSSLAHLLAFAASPPHNLAVVLLLSEIVQIHALPRLTVVRK</sequence>
<feature type="non-terminal residue" evidence="1">
    <location>
        <position position="1"/>
    </location>
</feature>
<reference evidence="1 2" key="1">
    <citation type="journal article" date="2014" name="Am. J. Bot.">
        <title>Genome assembly and annotation for red clover (Trifolium pratense; Fabaceae).</title>
        <authorList>
            <person name="Istvanek J."/>
            <person name="Jaros M."/>
            <person name="Krenek A."/>
            <person name="Repkova J."/>
        </authorList>
    </citation>
    <scope>NUCLEOTIDE SEQUENCE [LARGE SCALE GENOMIC DNA]</scope>
    <source>
        <strain evidence="2">cv. Tatra</strain>
        <tissue evidence="1">Young leaves</tissue>
    </source>
</reference>
<dbReference type="AlphaFoldDB" id="A0A2K3JN08"/>
<evidence type="ECO:0000313" key="2">
    <source>
        <dbReference type="Proteomes" id="UP000236291"/>
    </source>
</evidence>
<reference evidence="1 2" key="2">
    <citation type="journal article" date="2017" name="Front. Plant Sci.">
        <title>Gene Classification and Mining of Molecular Markers Useful in Red Clover (Trifolium pratense) Breeding.</title>
        <authorList>
            <person name="Istvanek J."/>
            <person name="Dluhosova J."/>
            <person name="Dluhos P."/>
            <person name="Patkova L."/>
            <person name="Nedelnik J."/>
            <person name="Repkova J."/>
        </authorList>
    </citation>
    <scope>NUCLEOTIDE SEQUENCE [LARGE SCALE GENOMIC DNA]</scope>
    <source>
        <strain evidence="2">cv. Tatra</strain>
        <tissue evidence="1">Young leaves</tissue>
    </source>
</reference>
<organism evidence="1 2">
    <name type="scientific">Trifolium pratense</name>
    <name type="common">Red clover</name>
    <dbReference type="NCBI Taxonomy" id="57577"/>
    <lineage>
        <taxon>Eukaryota</taxon>
        <taxon>Viridiplantae</taxon>
        <taxon>Streptophyta</taxon>
        <taxon>Embryophyta</taxon>
        <taxon>Tracheophyta</taxon>
        <taxon>Spermatophyta</taxon>
        <taxon>Magnoliopsida</taxon>
        <taxon>eudicotyledons</taxon>
        <taxon>Gunneridae</taxon>
        <taxon>Pentapetalae</taxon>
        <taxon>rosids</taxon>
        <taxon>fabids</taxon>
        <taxon>Fabales</taxon>
        <taxon>Fabaceae</taxon>
        <taxon>Papilionoideae</taxon>
        <taxon>50 kb inversion clade</taxon>
        <taxon>NPAAA clade</taxon>
        <taxon>Hologalegina</taxon>
        <taxon>IRL clade</taxon>
        <taxon>Trifolieae</taxon>
        <taxon>Trifolium</taxon>
    </lineage>
</organism>
<dbReference type="Proteomes" id="UP000236291">
    <property type="component" value="Unassembled WGS sequence"/>
</dbReference>
<evidence type="ECO:0000313" key="1">
    <source>
        <dbReference type="EMBL" id="PNX55426.1"/>
    </source>
</evidence>
<name>A0A2K3JN08_TRIPR</name>